<keyword evidence="3" id="KW-1185">Reference proteome</keyword>
<feature type="region of interest" description="Disordered" evidence="1">
    <location>
        <begin position="1"/>
        <end position="26"/>
    </location>
</feature>
<gene>
    <name evidence="2" type="ORF">MKZ38_007010</name>
</gene>
<accession>A0AAD5RIY4</accession>
<name>A0AAD5RIY4_9PEZI</name>
<evidence type="ECO:0000256" key="1">
    <source>
        <dbReference type="SAM" id="MobiDB-lite"/>
    </source>
</evidence>
<reference evidence="2" key="1">
    <citation type="submission" date="2022-07" db="EMBL/GenBank/DDBJ databases">
        <title>Draft genome sequence of Zalerion maritima ATCC 34329, a (micro)plastics degrading marine fungus.</title>
        <authorList>
            <person name="Paco A."/>
            <person name="Goncalves M.F.M."/>
            <person name="Rocha-Santos T.A.P."/>
            <person name="Alves A."/>
        </authorList>
    </citation>
    <scope>NUCLEOTIDE SEQUENCE</scope>
    <source>
        <strain evidence="2">ATCC 34329</strain>
    </source>
</reference>
<dbReference type="EMBL" id="JAKWBI020000437">
    <property type="protein sequence ID" value="KAJ2894997.1"/>
    <property type="molecule type" value="Genomic_DNA"/>
</dbReference>
<sequence>MPPPPNQLRLKGKAAQRRAGAWRRRAGKSWEHKDAWGSSFSVAIGGVLGLPAPVRERLLDDNDQMPTRPGGRQRLRLVALPPSPFRPSPQTRPSLLTGALTIRFWNMPLTRSDVHKVVIGSSFLRFCTK</sequence>
<feature type="compositionally biased region" description="Basic residues" evidence="1">
    <location>
        <begin position="10"/>
        <end position="26"/>
    </location>
</feature>
<proteinExistence type="predicted"/>
<comment type="caution">
    <text evidence="2">The sequence shown here is derived from an EMBL/GenBank/DDBJ whole genome shotgun (WGS) entry which is preliminary data.</text>
</comment>
<evidence type="ECO:0000313" key="3">
    <source>
        <dbReference type="Proteomes" id="UP001201980"/>
    </source>
</evidence>
<dbReference type="AlphaFoldDB" id="A0AAD5RIY4"/>
<dbReference type="Proteomes" id="UP001201980">
    <property type="component" value="Unassembled WGS sequence"/>
</dbReference>
<evidence type="ECO:0000313" key="2">
    <source>
        <dbReference type="EMBL" id="KAJ2894997.1"/>
    </source>
</evidence>
<protein>
    <submittedName>
        <fullName evidence="2">Uncharacterized protein</fullName>
    </submittedName>
</protein>
<organism evidence="2 3">
    <name type="scientific">Zalerion maritima</name>
    <dbReference type="NCBI Taxonomy" id="339359"/>
    <lineage>
        <taxon>Eukaryota</taxon>
        <taxon>Fungi</taxon>
        <taxon>Dikarya</taxon>
        <taxon>Ascomycota</taxon>
        <taxon>Pezizomycotina</taxon>
        <taxon>Sordariomycetes</taxon>
        <taxon>Lulworthiomycetidae</taxon>
        <taxon>Lulworthiales</taxon>
        <taxon>Lulworthiaceae</taxon>
        <taxon>Zalerion</taxon>
    </lineage>
</organism>